<dbReference type="InterPro" id="IPR042099">
    <property type="entry name" value="ANL_N_sf"/>
</dbReference>
<evidence type="ECO:0000313" key="2">
    <source>
        <dbReference type="Proteomes" id="UP000600774"/>
    </source>
</evidence>
<dbReference type="EMBL" id="DUJU01000048">
    <property type="protein sequence ID" value="HIH93273.1"/>
    <property type="molecule type" value="Genomic_DNA"/>
</dbReference>
<keyword evidence="1" id="KW-0436">Ligase</keyword>
<organism evidence="1 2">
    <name type="scientific">Methanosarcina acetivorans</name>
    <dbReference type="NCBI Taxonomy" id="2214"/>
    <lineage>
        <taxon>Archaea</taxon>
        <taxon>Methanobacteriati</taxon>
        <taxon>Methanobacteriota</taxon>
        <taxon>Stenosarchaea group</taxon>
        <taxon>Methanomicrobia</taxon>
        <taxon>Methanosarcinales</taxon>
        <taxon>Methanosarcinaceae</taxon>
        <taxon>Methanosarcina</taxon>
    </lineage>
</organism>
<dbReference type="PANTHER" id="PTHR36932">
    <property type="entry name" value="CAPSULAR POLYSACCHARIDE BIOSYNTHESIS PROTEIN"/>
    <property type="match status" value="1"/>
</dbReference>
<name>A0A832W7N1_9EURY</name>
<proteinExistence type="predicted"/>
<dbReference type="GO" id="GO:0016874">
    <property type="term" value="F:ligase activity"/>
    <property type="evidence" value="ECO:0007669"/>
    <property type="project" value="UniProtKB-KW"/>
</dbReference>
<accession>A0A832W7N1</accession>
<reference evidence="1" key="1">
    <citation type="journal article" date="2020" name="bioRxiv">
        <title>A rank-normalized archaeal taxonomy based on genome phylogeny resolves widespread incomplete and uneven classifications.</title>
        <authorList>
            <person name="Rinke C."/>
            <person name="Chuvochina M."/>
            <person name="Mussig A.J."/>
            <person name="Chaumeil P.-A."/>
            <person name="Waite D.W."/>
            <person name="Whitman W.B."/>
            <person name="Parks D.H."/>
            <person name="Hugenholtz P."/>
        </authorList>
    </citation>
    <scope>NUCLEOTIDE SEQUENCE</scope>
    <source>
        <strain evidence="1">UBA8876</strain>
    </source>
</reference>
<sequence>MFHKSLFIFAHQLGERGFYPTYKNLVATQWKPYSEQKKAQEKQLKHLLNFSYKNVPYYHKLFNKLKLDPGEIRTLEDLEKLPILNKAIIKENFEDFKPLNLNSMKYYINSTGGSTGNPLHFRLLKYDRFFNGASLYRGWGYAGYELGDKMVFLAGSSLDVGSSSFIVQKAHGITRNLRKLSSYDMSNEDMQQYIKTINSFKPQFIRGYASSLNFFSKYLDNNEIDIITPQAVFTAAEKLIPHMRKNIENVFRCDVFDGYGLNDGGLGAYECQEHNGLHIDTERSILEIVDDEGFQLENGSGRIIATSLHNYAMPFIRYDTGDMGHIVSDDCGCGRGSRLLKEVMGRQQEILQTPEGKFIYGGLFSRIFWEIDGVKEFQIIQKKLNLITIKMVLEENFDENQLDIIRKIIKSKSEQWEIEFLYVDEIERTKAGKYKFILSEL</sequence>
<comment type="caution">
    <text evidence="1">The sequence shown here is derived from an EMBL/GenBank/DDBJ whole genome shotgun (WGS) entry which is preliminary data.</text>
</comment>
<dbReference type="SUPFAM" id="SSF56801">
    <property type="entry name" value="Acetyl-CoA synthetase-like"/>
    <property type="match status" value="1"/>
</dbReference>
<protein>
    <submittedName>
        <fullName evidence="1">Phenylacetate--CoA ligase family protein</fullName>
    </submittedName>
</protein>
<dbReference type="PANTHER" id="PTHR36932:SF1">
    <property type="entry name" value="CAPSULAR POLYSACCHARIDE BIOSYNTHESIS PROTEIN"/>
    <property type="match status" value="1"/>
</dbReference>
<dbReference type="AlphaFoldDB" id="A0A832W7N1"/>
<dbReference type="InterPro" id="IPR053158">
    <property type="entry name" value="CapK_Type1_Caps_Biosynth"/>
</dbReference>
<dbReference type="Gene3D" id="3.40.50.12780">
    <property type="entry name" value="N-terminal domain of ligase-like"/>
    <property type="match status" value="1"/>
</dbReference>
<dbReference type="Proteomes" id="UP000600774">
    <property type="component" value="Unassembled WGS sequence"/>
</dbReference>
<evidence type="ECO:0000313" key="1">
    <source>
        <dbReference type="EMBL" id="HIH93273.1"/>
    </source>
</evidence>
<gene>
    <name evidence="1" type="ORF">HA338_04265</name>
</gene>